<accession>A0A1M6AFR0</accession>
<dbReference type="InterPro" id="IPR014718">
    <property type="entry name" value="GH-type_carb-bd"/>
</dbReference>
<dbReference type="Pfam" id="PF14508">
    <property type="entry name" value="GH97_N"/>
    <property type="match status" value="1"/>
</dbReference>
<evidence type="ECO:0000313" key="8">
    <source>
        <dbReference type="EMBL" id="SHI35252.1"/>
    </source>
</evidence>
<protein>
    <submittedName>
        <fullName evidence="8">Alpha-glucosidase</fullName>
    </submittedName>
</protein>
<dbReference type="Proteomes" id="UP000184192">
    <property type="component" value="Unassembled WGS sequence"/>
</dbReference>
<dbReference type="eggNOG" id="COG3023">
    <property type="taxonomic scope" value="Bacteria"/>
</dbReference>
<dbReference type="GeneID" id="92710474"/>
<comment type="subunit">
    <text evidence="2">Monomer.</text>
</comment>
<evidence type="ECO:0000259" key="5">
    <source>
        <dbReference type="Pfam" id="PF10566"/>
    </source>
</evidence>
<dbReference type="PANTHER" id="PTHR35803:SF1">
    <property type="entry name" value="GLUCAN 1,4-ALPHA-GLUCOSIDASE SUSB"/>
    <property type="match status" value="1"/>
</dbReference>
<dbReference type="InterPro" id="IPR029486">
    <property type="entry name" value="GH97_N"/>
</dbReference>
<gene>
    <name evidence="8" type="ORF">SAMN05444350_101227</name>
</gene>
<name>A0A1M6AFR0_9BACE</name>
<feature type="domain" description="Glycosyl-hydrolase 97 C-terminal oligomerisation" evidence="7">
    <location>
        <begin position="570"/>
        <end position="670"/>
    </location>
</feature>
<dbReference type="Pfam" id="PF10566">
    <property type="entry name" value="Glyco_hydro_97"/>
    <property type="match status" value="1"/>
</dbReference>
<dbReference type="Gene3D" id="3.20.20.70">
    <property type="entry name" value="Aldolase class I"/>
    <property type="match status" value="1"/>
</dbReference>
<feature type="domain" description="Glycosyl-hydrolase 97 N-terminal" evidence="6">
    <location>
        <begin position="31"/>
        <end position="281"/>
    </location>
</feature>
<dbReference type="EMBL" id="FQZN01000001">
    <property type="protein sequence ID" value="SHI35252.1"/>
    <property type="molecule type" value="Genomic_DNA"/>
</dbReference>
<evidence type="ECO:0000259" key="7">
    <source>
        <dbReference type="Pfam" id="PF14509"/>
    </source>
</evidence>
<evidence type="ECO:0000256" key="1">
    <source>
        <dbReference type="ARBA" id="ARBA00001913"/>
    </source>
</evidence>
<proteinExistence type="predicted"/>
<dbReference type="InterPro" id="IPR029483">
    <property type="entry name" value="GH97_C"/>
</dbReference>
<organism evidence="8 9">
    <name type="scientific">Bacteroides stercorirosoris</name>
    <dbReference type="NCBI Taxonomy" id="871324"/>
    <lineage>
        <taxon>Bacteria</taxon>
        <taxon>Pseudomonadati</taxon>
        <taxon>Bacteroidota</taxon>
        <taxon>Bacteroidia</taxon>
        <taxon>Bacteroidales</taxon>
        <taxon>Bacteroidaceae</taxon>
        <taxon>Bacteroides</taxon>
    </lineage>
</organism>
<dbReference type="InterPro" id="IPR013785">
    <property type="entry name" value="Aldolase_TIM"/>
</dbReference>
<feature type="chain" id="PRO_5009915740" evidence="4">
    <location>
        <begin position="21"/>
        <end position="673"/>
    </location>
</feature>
<sequence length="673" mass="75865">MNKYSIKRLLGVCLSFALLAACTNGERTETLQSPDGQLSLTTGVKDGKAYYSLARGTEALIHPSNLGFTLKDGPLNGDFRVKDVKRTSSDETWMQPWGEEIEVRNHYNELTLNLEERSGLRRNLSVVFRLFDDGLGFRYFFPEQENLKEFVIMDEETEYALPWDARTWSIPTNGTKYYEGVYTAAPISRKDTVSTPITLEVNDSLYMTLHEANLTDYASLNLTPKGEGETAVTIRAALTPWSTGEKVFATAPFVTPWRTVIVARKPGDLILSRLMLNLNEPCRIEDTSWIEPGRYIGIWWGMHMEKYTWAQGPKHGATTANTMRYIDFAARHGFSGVLVEGWNYGWDGDWTRDGDKFSFTRAYPDYDLKKLADYARQKGLRLIAHNETGGAAVNYEQQLDSAYTLYRSLGINAVKTGYVNPMLDHKELQHSQYGVRHYRKVIETAARYGIMVDNHEPAMPSGLQRTYPNLMTQEGVRGQEYDAWSADGGNQPEHTCIIPFTRGLAGPMDFTPGTFNFTNPVYPGTRVQTTIAKQLALNVVLFSPLQMASDMIENYEGRPEFSFITSCPTTWAKTVVPDAKIGEYVVIARKDRNSENWFVGCITNRESREIKLALDFLDADASYKATLYRDSKDADYENNPYPVVISEQEVNAGTVLNLPLARGGGAAIRIEKI</sequence>
<dbReference type="InterPro" id="IPR017853">
    <property type="entry name" value="GH"/>
</dbReference>
<dbReference type="Gene3D" id="2.70.98.10">
    <property type="match status" value="1"/>
</dbReference>
<dbReference type="InterPro" id="IPR019563">
    <property type="entry name" value="GH97_catalytic"/>
</dbReference>
<dbReference type="GO" id="GO:0030246">
    <property type="term" value="F:carbohydrate binding"/>
    <property type="evidence" value="ECO:0007669"/>
    <property type="project" value="InterPro"/>
</dbReference>
<dbReference type="AlphaFoldDB" id="A0A1M6AFR0"/>
<dbReference type="PROSITE" id="PS51257">
    <property type="entry name" value="PROKAR_LIPOPROTEIN"/>
    <property type="match status" value="1"/>
</dbReference>
<feature type="domain" description="Glycosyl-hydrolase 97 catalytic" evidence="5">
    <location>
        <begin position="299"/>
        <end position="476"/>
    </location>
</feature>
<evidence type="ECO:0000259" key="6">
    <source>
        <dbReference type="Pfam" id="PF14508"/>
    </source>
</evidence>
<dbReference type="RefSeq" id="WP_025830486.1">
    <property type="nucleotide sequence ID" value="NZ_FQZN01000001.1"/>
</dbReference>
<evidence type="ECO:0000256" key="3">
    <source>
        <dbReference type="ARBA" id="ARBA00022837"/>
    </source>
</evidence>
<dbReference type="PANTHER" id="PTHR35803">
    <property type="entry name" value="GLUCAN 1,4-ALPHA-GLUCOSIDASE SUSB-RELATED"/>
    <property type="match status" value="1"/>
</dbReference>
<evidence type="ECO:0000313" key="9">
    <source>
        <dbReference type="Proteomes" id="UP000184192"/>
    </source>
</evidence>
<dbReference type="SUPFAM" id="SSF51445">
    <property type="entry name" value="(Trans)glycosidases"/>
    <property type="match status" value="1"/>
</dbReference>
<dbReference type="InterPro" id="IPR052720">
    <property type="entry name" value="Glycosyl_hydrolase_97"/>
</dbReference>
<comment type="cofactor">
    <cofactor evidence="1">
        <name>Ca(2+)</name>
        <dbReference type="ChEBI" id="CHEBI:29108"/>
    </cofactor>
</comment>
<keyword evidence="4" id="KW-0732">Signal</keyword>
<keyword evidence="9" id="KW-1185">Reference proteome</keyword>
<reference evidence="9" key="1">
    <citation type="submission" date="2016-11" db="EMBL/GenBank/DDBJ databases">
        <authorList>
            <person name="Varghese N."/>
            <person name="Submissions S."/>
        </authorList>
    </citation>
    <scope>NUCLEOTIDE SEQUENCE [LARGE SCALE GENOMIC DNA]</scope>
    <source>
        <strain evidence="9">DSM 26884</strain>
    </source>
</reference>
<evidence type="ECO:0000256" key="4">
    <source>
        <dbReference type="SAM" id="SignalP"/>
    </source>
</evidence>
<feature type="signal peptide" evidence="4">
    <location>
        <begin position="1"/>
        <end position="20"/>
    </location>
</feature>
<keyword evidence="3" id="KW-0106">Calcium</keyword>
<evidence type="ECO:0000256" key="2">
    <source>
        <dbReference type="ARBA" id="ARBA00011245"/>
    </source>
</evidence>
<dbReference type="Pfam" id="PF14509">
    <property type="entry name" value="GH97_C"/>
    <property type="match status" value="1"/>
</dbReference>